<keyword evidence="2" id="KW-1185">Reference proteome</keyword>
<organism evidence="1 2">
    <name type="scientific">Colletotrichum salicis</name>
    <dbReference type="NCBI Taxonomy" id="1209931"/>
    <lineage>
        <taxon>Eukaryota</taxon>
        <taxon>Fungi</taxon>
        <taxon>Dikarya</taxon>
        <taxon>Ascomycota</taxon>
        <taxon>Pezizomycotina</taxon>
        <taxon>Sordariomycetes</taxon>
        <taxon>Hypocreomycetidae</taxon>
        <taxon>Glomerellales</taxon>
        <taxon>Glomerellaceae</taxon>
        <taxon>Colletotrichum</taxon>
        <taxon>Colletotrichum acutatum species complex</taxon>
    </lineage>
</organism>
<protein>
    <submittedName>
        <fullName evidence="1">Uncharacterized protein</fullName>
    </submittedName>
</protein>
<gene>
    <name evidence="1" type="ORF">CSAL01_12980</name>
</gene>
<sequence length="305" mass="34168">MVANTTNHLLGTAVINRPSLTKVAKVGPPTGLLTGFNFTLRSLSFNILDDEREVSKQENGTFSDLRVATRKRRYPFLFKSLPMNPTVLSPASPAELLHYIVTFQPYPTTLLICYQREDFISSLVSDVRKDLAQQNYEQPKDLLPQPLLSATLLQIAIARHIRVLFIPSVTHLRAFLSAFRTSDSLTPPSPNVALPDPKHRPPLLLVYGFLDLHRDSSEWSVQGISSSAAVLIEAARRAEVKFKPVIVEPKGAGGHSDFISLLRDDAPVLSGSSRRSEGVWMGRTVEVRRVLGRWFRFRTGRWDIT</sequence>
<comment type="caution">
    <text evidence="1">The sequence shown here is derived from an EMBL/GenBank/DDBJ whole genome shotgun (WGS) entry which is preliminary data.</text>
</comment>
<reference evidence="1 2" key="1">
    <citation type="submission" date="2014-02" db="EMBL/GenBank/DDBJ databases">
        <title>The genome sequence of Colletotrichum salicis CBS 607.94.</title>
        <authorList>
            <person name="Baroncelli R."/>
            <person name="Thon M.R."/>
        </authorList>
    </citation>
    <scope>NUCLEOTIDE SEQUENCE [LARGE SCALE GENOMIC DNA]</scope>
    <source>
        <strain evidence="1 2">CBS 607.94</strain>
    </source>
</reference>
<dbReference type="AlphaFoldDB" id="A0A135V8F1"/>
<dbReference type="Proteomes" id="UP000070121">
    <property type="component" value="Unassembled WGS sequence"/>
</dbReference>
<dbReference type="EMBL" id="JFFI01000227">
    <property type="protein sequence ID" value="KXH68771.1"/>
    <property type="molecule type" value="Genomic_DNA"/>
</dbReference>
<evidence type="ECO:0000313" key="1">
    <source>
        <dbReference type="EMBL" id="KXH68771.1"/>
    </source>
</evidence>
<name>A0A135V8F1_9PEZI</name>
<evidence type="ECO:0000313" key="2">
    <source>
        <dbReference type="Proteomes" id="UP000070121"/>
    </source>
</evidence>
<proteinExistence type="predicted"/>
<dbReference type="OrthoDB" id="5391496at2759"/>
<accession>A0A135V8F1</accession>